<dbReference type="Proteomes" id="UP001057402">
    <property type="component" value="Chromosome 12"/>
</dbReference>
<name>A0ACB9L2X5_9MYRT</name>
<gene>
    <name evidence="1" type="ORF">MLD38_039715</name>
</gene>
<organism evidence="1 2">
    <name type="scientific">Melastoma candidum</name>
    <dbReference type="NCBI Taxonomy" id="119954"/>
    <lineage>
        <taxon>Eukaryota</taxon>
        <taxon>Viridiplantae</taxon>
        <taxon>Streptophyta</taxon>
        <taxon>Embryophyta</taxon>
        <taxon>Tracheophyta</taxon>
        <taxon>Spermatophyta</taxon>
        <taxon>Magnoliopsida</taxon>
        <taxon>eudicotyledons</taxon>
        <taxon>Gunneridae</taxon>
        <taxon>Pentapetalae</taxon>
        <taxon>rosids</taxon>
        <taxon>malvids</taxon>
        <taxon>Myrtales</taxon>
        <taxon>Melastomataceae</taxon>
        <taxon>Melastomatoideae</taxon>
        <taxon>Melastomateae</taxon>
        <taxon>Melastoma</taxon>
    </lineage>
</organism>
<accession>A0ACB9L2X5</accession>
<evidence type="ECO:0000313" key="2">
    <source>
        <dbReference type="Proteomes" id="UP001057402"/>
    </source>
</evidence>
<protein>
    <submittedName>
        <fullName evidence="1">Uncharacterized protein</fullName>
    </submittedName>
</protein>
<keyword evidence="2" id="KW-1185">Reference proteome</keyword>
<dbReference type="EMBL" id="CM042891">
    <property type="protein sequence ID" value="KAI4304165.1"/>
    <property type="molecule type" value="Genomic_DNA"/>
</dbReference>
<reference evidence="2" key="1">
    <citation type="journal article" date="2023" name="Front. Plant Sci.">
        <title>Chromosomal-level genome assembly of Melastoma candidum provides insights into trichome evolution.</title>
        <authorList>
            <person name="Zhong Y."/>
            <person name="Wu W."/>
            <person name="Sun C."/>
            <person name="Zou P."/>
            <person name="Liu Y."/>
            <person name="Dai S."/>
            <person name="Zhou R."/>
        </authorList>
    </citation>
    <scope>NUCLEOTIDE SEQUENCE [LARGE SCALE GENOMIC DNA]</scope>
</reference>
<sequence>MTAAIHQANVLRHPLIPPPIGRGGVISGQVFCFLPLFEDKGGRIWLTSSSLLGKLNEKYAVRASKIGEILNSVYGEKDREDEGSDSDEDDRNKSRQANDPYLMDMEERREWRRTIRRVISESPEVQEEVDPEVKRTKMQKLLEDYQLVVEEDDPDWPEDADGWGFNFDQFFNKITIKNVRKDDEDYDSENEIVWKDDNYIRPIKDITSAEWEETVCKDMSPLIVLVHNRYRRPKQNEKIRNELENAVHIIWNCRLPSPRCVAIDAIKDPELVSVLKVSTFPEVIFTKSGKILYREKVVRTAEEFSKIMAFFYYGAAKPNDMDPIEDGQESIPVV</sequence>
<proteinExistence type="predicted"/>
<evidence type="ECO:0000313" key="1">
    <source>
        <dbReference type="EMBL" id="KAI4304165.1"/>
    </source>
</evidence>
<comment type="caution">
    <text evidence="1">The sequence shown here is derived from an EMBL/GenBank/DDBJ whole genome shotgun (WGS) entry which is preliminary data.</text>
</comment>